<name>A0A3E1REW3_9BURK</name>
<feature type="transmembrane region" description="Helical" evidence="8">
    <location>
        <begin position="401"/>
        <end position="423"/>
    </location>
</feature>
<proteinExistence type="predicted"/>
<sequence length="615" mass="68528">MPLARALLRPAILWPALLLLIVLLYLLGLGSPYAPTNGDEMVYIHIARVTTESGHWLPLQSELAGMRNTKPPLLIWQAIVASNWGSHWSQLWLRLPSVGYTFATTALLAFFTWRMTGKRRTACLAAALYLLYFSTFRYGRVYLTSAPETFWLALPMWWLLWLRTRRIEPPRSPTACGSLPPQGANPAWDGPAPGSAVLTTPANPGWLAYSLFGVAMGLGCAYKSFALVAPASAALWCALLWSGPTLNWKTVLRTTAGVTWSALIGVGLFALWFVLDPDPAAVWQEFVVGENAGKMSNTMGYWQAALSGPYPMWTQLLAYPVNAGLLAFTCLGLCWLAVRRGLHWRNYAQLDPAQRVLLVWLLVWLIVFMLPSQRSDRYVIPAVPALAMAMAMLWQHIGRIWSVATLLLLAPALVMLARISWVIGELDVGVPMLSALAVLVSAVGLLAVFLGLFNARWTRNASLLACAAVYACFGLMVAPLSRPEANYSPAIQARMQGQRVAVPNGFTGQFERYRFVLPGAGIFPFDAESRNTGERYPDMPAPERLQRLLTEFDAVVWLQDNEEQAEPTCLPHCELLAQRWHIRSRHKSGEITLDNIWDPQDWLFSREWLLVKKAP</sequence>
<keyword evidence="7 8" id="KW-0472">Membrane</keyword>
<dbReference type="InterPro" id="IPR050297">
    <property type="entry name" value="LipidA_mod_glycosyltrf_83"/>
</dbReference>
<evidence type="ECO:0000256" key="1">
    <source>
        <dbReference type="ARBA" id="ARBA00004651"/>
    </source>
</evidence>
<keyword evidence="4" id="KW-0808">Transferase</keyword>
<feature type="transmembrane region" description="Helical" evidence="8">
    <location>
        <begin position="145"/>
        <end position="162"/>
    </location>
</feature>
<comment type="subcellular location">
    <subcellularLocation>
        <location evidence="1">Cell membrane</location>
        <topology evidence="1">Multi-pass membrane protein</topology>
    </subcellularLocation>
</comment>
<feature type="transmembrane region" description="Helical" evidence="8">
    <location>
        <begin position="91"/>
        <end position="110"/>
    </location>
</feature>
<keyword evidence="2" id="KW-1003">Cell membrane</keyword>
<dbReference type="GO" id="GO:0006493">
    <property type="term" value="P:protein O-linked glycosylation"/>
    <property type="evidence" value="ECO:0007669"/>
    <property type="project" value="InterPro"/>
</dbReference>
<keyword evidence="5 8" id="KW-0812">Transmembrane</keyword>
<protein>
    <recommendedName>
        <fullName evidence="9">ArnT-like N-terminal domain-containing protein</fullName>
    </recommendedName>
</protein>
<evidence type="ECO:0000256" key="5">
    <source>
        <dbReference type="ARBA" id="ARBA00022692"/>
    </source>
</evidence>
<evidence type="ECO:0000256" key="3">
    <source>
        <dbReference type="ARBA" id="ARBA00022676"/>
    </source>
</evidence>
<organism evidence="10 11">
    <name type="scientific">Rhodoferax lacus</name>
    <dbReference type="NCBI Taxonomy" id="2184758"/>
    <lineage>
        <taxon>Bacteria</taxon>
        <taxon>Pseudomonadati</taxon>
        <taxon>Pseudomonadota</taxon>
        <taxon>Betaproteobacteria</taxon>
        <taxon>Burkholderiales</taxon>
        <taxon>Comamonadaceae</taxon>
        <taxon>Rhodoferax</taxon>
    </lineage>
</organism>
<keyword evidence="3" id="KW-0328">Glycosyltransferase</keyword>
<reference evidence="10 11" key="1">
    <citation type="submission" date="2018-05" db="EMBL/GenBank/DDBJ databases">
        <title>Rhodoferax soyangensis sp.nov., isolated from an oligotrophic freshwater lake.</title>
        <authorList>
            <person name="Park M."/>
        </authorList>
    </citation>
    <scope>NUCLEOTIDE SEQUENCE [LARGE SCALE GENOMIC DNA]</scope>
    <source>
        <strain evidence="10 11">IMCC26218</strain>
    </source>
</reference>
<evidence type="ECO:0000313" key="10">
    <source>
        <dbReference type="EMBL" id="RFO97907.1"/>
    </source>
</evidence>
<evidence type="ECO:0000256" key="2">
    <source>
        <dbReference type="ARBA" id="ARBA00022475"/>
    </source>
</evidence>
<dbReference type="PANTHER" id="PTHR33908:SF11">
    <property type="entry name" value="MEMBRANE PROTEIN"/>
    <property type="match status" value="1"/>
</dbReference>
<dbReference type="PANTHER" id="PTHR33908">
    <property type="entry name" value="MANNOSYLTRANSFERASE YKCB-RELATED"/>
    <property type="match status" value="1"/>
</dbReference>
<keyword evidence="6 8" id="KW-1133">Transmembrane helix</keyword>
<evidence type="ECO:0000256" key="7">
    <source>
        <dbReference type="ARBA" id="ARBA00023136"/>
    </source>
</evidence>
<evidence type="ECO:0000259" key="9">
    <source>
        <dbReference type="Pfam" id="PF02366"/>
    </source>
</evidence>
<evidence type="ECO:0000256" key="6">
    <source>
        <dbReference type="ARBA" id="ARBA00022989"/>
    </source>
</evidence>
<evidence type="ECO:0000313" key="11">
    <source>
        <dbReference type="Proteomes" id="UP000260665"/>
    </source>
</evidence>
<gene>
    <name evidence="10" type="ORF">DIC66_04045</name>
</gene>
<dbReference type="GO" id="GO:0005886">
    <property type="term" value="C:plasma membrane"/>
    <property type="evidence" value="ECO:0007669"/>
    <property type="project" value="UniProtKB-SubCell"/>
</dbReference>
<comment type="caution">
    <text evidence="10">The sequence shown here is derived from an EMBL/GenBank/DDBJ whole genome shotgun (WGS) entry which is preliminary data.</text>
</comment>
<evidence type="ECO:0000256" key="4">
    <source>
        <dbReference type="ARBA" id="ARBA00022679"/>
    </source>
</evidence>
<dbReference type="EMBL" id="QFZK01000002">
    <property type="protein sequence ID" value="RFO97907.1"/>
    <property type="molecule type" value="Genomic_DNA"/>
</dbReference>
<feature type="transmembrane region" description="Helical" evidence="8">
    <location>
        <begin position="231"/>
        <end position="248"/>
    </location>
</feature>
<feature type="transmembrane region" description="Helical" evidence="8">
    <location>
        <begin position="460"/>
        <end position="480"/>
    </location>
</feature>
<dbReference type="InterPro" id="IPR003342">
    <property type="entry name" value="ArnT-like_N"/>
</dbReference>
<dbReference type="RefSeq" id="WP_117174339.1">
    <property type="nucleotide sequence ID" value="NZ_QFZK01000002.1"/>
</dbReference>
<feature type="domain" description="ArnT-like N-terminal" evidence="9">
    <location>
        <begin position="42"/>
        <end position="163"/>
    </location>
</feature>
<dbReference type="GO" id="GO:0009103">
    <property type="term" value="P:lipopolysaccharide biosynthetic process"/>
    <property type="evidence" value="ECO:0007669"/>
    <property type="project" value="UniProtKB-ARBA"/>
</dbReference>
<dbReference type="OrthoDB" id="8879647at2"/>
<feature type="transmembrane region" description="Helical" evidence="8">
    <location>
        <begin position="378"/>
        <end position="394"/>
    </location>
</feature>
<feature type="transmembrane region" description="Helical" evidence="8">
    <location>
        <begin position="429"/>
        <end position="453"/>
    </location>
</feature>
<evidence type="ECO:0000256" key="8">
    <source>
        <dbReference type="SAM" id="Phobius"/>
    </source>
</evidence>
<keyword evidence="11" id="KW-1185">Reference proteome</keyword>
<accession>A0A3E1REW3</accession>
<feature type="transmembrane region" description="Helical" evidence="8">
    <location>
        <begin position="316"/>
        <end position="336"/>
    </location>
</feature>
<feature type="transmembrane region" description="Helical" evidence="8">
    <location>
        <begin position="255"/>
        <end position="275"/>
    </location>
</feature>
<dbReference type="Pfam" id="PF02366">
    <property type="entry name" value="PMT"/>
    <property type="match status" value="1"/>
</dbReference>
<dbReference type="GO" id="GO:0016763">
    <property type="term" value="F:pentosyltransferase activity"/>
    <property type="evidence" value="ECO:0007669"/>
    <property type="project" value="TreeGrafter"/>
</dbReference>
<dbReference type="AlphaFoldDB" id="A0A3E1REW3"/>
<dbReference type="Proteomes" id="UP000260665">
    <property type="component" value="Unassembled WGS sequence"/>
</dbReference>
<feature type="transmembrane region" description="Helical" evidence="8">
    <location>
        <begin position="12"/>
        <end position="34"/>
    </location>
</feature>
<dbReference type="GO" id="GO:0000030">
    <property type="term" value="F:mannosyltransferase activity"/>
    <property type="evidence" value="ECO:0007669"/>
    <property type="project" value="InterPro"/>
</dbReference>
<feature type="transmembrane region" description="Helical" evidence="8">
    <location>
        <begin position="356"/>
        <end position="372"/>
    </location>
</feature>